<feature type="non-terminal residue" evidence="1">
    <location>
        <position position="63"/>
    </location>
</feature>
<keyword evidence="1" id="KW-0808">Transferase</keyword>
<dbReference type="Gene3D" id="1.10.510.10">
    <property type="entry name" value="Transferase(Phosphotransferase) domain 1"/>
    <property type="match status" value="1"/>
</dbReference>
<evidence type="ECO:0000313" key="1">
    <source>
        <dbReference type="EMBL" id="MCI91030.1"/>
    </source>
</evidence>
<keyword evidence="1" id="KW-0675">Receptor</keyword>
<keyword evidence="2" id="KW-1185">Reference proteome</keyword>
<reference evidence="1 2" key="1">
    <citation type="journal article" date="2018" name="Front. Plant Sci.">
        <title>Red Clover (Trifolium pratense) and Zigzag Clover (T. medium) - A Picture of Genomic Similarities and Differences.</title>
        <authorList>
            <person name="Dluhosova J."/>
            <person name="Istvanek J."/>
            <person name="Nedelnik J."/>
            <person name="Repkova J."/>
        </authorList>
    </citation>
    <scope>NUCLEOTIDE SEQUENCE [LARGE SCALE GENOMIC DNA]</scope>
    <source>
        <strain evidence="2">cv. 10/8</strain>
        <tissue evidence="1">Leaf</tissue>
    </source>
</reference>
<keyword evidence="1" id="KW-0418">Kinase</keyword>
<dbReference type="AlphaFoldDB" id="A0A392VX55"/>
<evidence type="ECO:0000313" key="2">
    <source>
        <dbReference type="Proteomes" id="UP000265520"/>
    </source>
</evidence>
<dbReference type="GO" id="GO:0016301">
    <property type="term" value="F:kinase activity"/>
    <property type="evidence" value="ECO:0007669"/>
    <property type="project" value="UniProtKB-KW"/>
</dbReference>
<organism evidence="1 2">
    <name type="scientific">Trifolium medium</name>
    <dbReference type="NCBI Taxonomy" id="97028"/>
    <lineage>
        <taxon>Eukaryota</taxon>
        <taxon>Viridiplantae</taxon>
        <taxon>Streptophyta</taxon>
        <taxon>Embryophyta</taxon>
        <taxon>Tracheophyta</taxon>
        <taxon>Spermatophyta</taxon>
        <taxon>Magnoliopsida</taxon>
        <taxon>eudicotyledons</taxon>
        <taxon>Gunneridae</taxon>
        <taxon>Pentapetalae</taxon>
        <taxon>rosids</taxon>
        <taxon>fabids</taxon>
        <taxon>Fabales</taxon>
        <taxon>Fabaceae</taxon>
        <taxon>Papilionoideae</taxon>
        <taxon>50 kb inversion clade</taxon>
        <taxon>NPAAA clade</taxon>
        <taxon>Hologalegina</taxon>
        <taxon>IRL clade</taxon>
        <taxon>Trifolieae</taxon>
        <taxon>Trifolium</taxon>
    </lineage>
</organism>
<name>A0A392VX55_9FABA</name>
<accession>A0A392VX55</accession>
<dbReference type="SUPFAM" id="SSF56112">
    <property type="entry name" value="Protein kinase-like (PK-like)"/>
    <property type="match status" value="1"/>
</dbReference>
<proteinExistence type="predicted"/>
<dbReference type="Proteomes" id="UP000265520">
    <property type="component" value="Unassembled WGS sequence"/>
</dbReference>
<sequence>MFKDDNFWEKFLEAEIIDPILMRLIALPCLEVYMDIAKRCLRSDPNERPAMGEVEVELEHALA</sequence>
<dbReference type="InterPro" id="IPR011009">
    <property type="entry name" value="Kinase-like_dom_sf"/>
</dbReference>
<dbReference type="EMBL" id="LXQA011260744">
    <property type="protein sequence ID" value="MCI91030.1"/>
    <property type="molecule type" value="Genomic_DNA"/>
</dbReference>
<protein>
    <submittedName>
        <fullName evidence="1">Receptor-like protein kinase ANXUR2-like</fullName>
    </submittedName>
</protein>
<comment type="caution">
    <text evidence="1">The sequence shown here is derived from an EMBL/GenBank/DDBJ whole genome shotgun (WGS) entry which is preliminary data.</text>
</comment>